<dbReference type="VEuPathDB" id="FungiDB:F4678DRAFT_351419"/>
<feature type="compositionally biased region" description="Basic and acidic residues" evidence="1">
    <location>
        <begin position="615"/>
        <end position="627"/>
    </location>
</feature>
<evidence type="ECO:0000256" key="1">
    <source>
        <dbReference type="SAM" id="MobiDB-lite"/>
    </source>
</evidence>
<dbReference type="EMBL" id="JANPWZ010000819">
    <property type="protein sequence ID" value="KAJ3571747.1"/>
    <property type="molecule type" value="Genomic_DNA"/>
</dbReference>
<dbReference type="AlphaFoldDB" id="A0A9W8NEF9"/>
<feature type="region of interest" description="Disordered" evidence="1">
    <location>
        <begin position="1"/>
        <end position="29"/>
    </location>
</feature>
<sequence length="723" mass="80706">MSHKSSFRQGFEILCDSPAPDSQPLRDHQEREIAAHQSHPLRHLSVSQAQNRQPKQVAHELNPVPYNSQLGIIQRGNHKNKGKRTSGRLKRPSITSNTFEVLNTVAKSGSQIQSVSAASTASDNAEQILQLPGIRSLRDSAQWLDFLLLCLLTSPMYVVDRYSSHPLSIAARSIPPLEEQLAKHRDGLFEWILAVDVPCDSEPGSDRSSPANDSDRVCKAFFGCNLLPEPGLRGNEALKVPGATDRYLLLVTPVAETNDVLNVFCSPIDDSTMAVAEPQSTHSTPVKTSEHGSTPHTNKITPNSTLCIRGDDSLAESTCSLSPIDHVTRIEDSFEALDMLEDQLEAFDEVARFNRFIPKEQPTSTRKPIIRTDLAAPISSVKFATPQPEHTYSRPSSASLRVRPATEPRRTALRKVTSMNLEAHKFSNQEKTPNRRPLHFSSVTGHTGSSRQSLTSRSTKQRTIPVLELPGETMARQSREKEEASLALQRATQPTASSLRRAKSAKLPTRPTFELPGEAISRRKRQEHEAQLKTQENEERKRREFKARPVPSHLVPATVPRGTVASRARQNKAAFSENSTHTPMPGKRRLTGPEHHSRLALSSTINQSQPRGRGLRAEEYSTYDRRATSASTVSTSEKRSSVSTEDMQMQKLRGHEIYQRDNSWTDTRMREKSEREAIAKFAREDAAERARQRSREWAAKQANKTLPPDAQIIVGTRDVYGMM</sequence>
<evidence type="ECO:0000313" key="3">
    <source>
        <dbReference type="Proteomes" id="UP001148614"/>
    </source>
</evidence>
<feature type="region of interest" description="Disordered" evidence="1">
    <location>
        <begin position="563"/>
        <end position="649"/>
    </location>
</feature>
<feature type="compositionally biased region" description="Polar residues" evidence="1">
    <location>
        <begin position="600"/>
        <end position="610"/>
    </location>
</feature>
<protein>
    <recommendedName>
        <fullName evidence="4">TPX2 C-terminal domain-containing protein</fullName>
    </recommendedName>
</protein>
<accession>A0A9W8NEF9</accession>
<evidence type="ECO:0000313" key="2">
    <source>
        <dbReference type="EMBL" id="KAJ3571747.1"/>
    </source>
</evidence>
<comment type="caution">
    <text evidence="2">The sequence shown here is derived from an EMBL/GenBank/DDBJ whole genome shotgun (WGS) entry which is preliminary data.</text>
</comment>
<feature type="compositionally biased region" description="Basic and acidic residues" evidence="1">
    <location>
        <begin position="526"/>
        <end position="542"/>
    </location>
</feature>
<keyword evidence="3" id="KW-1185">Reference proteome</keyword>
<feature type="region of interest" description="Disordered" evidence="1">
    <location>
        <begin position="279"/>
        <end position="304"/>
    </location>
</feature>
<dbReference type="Proteomes" id="UP001148614">
    <property type="component" value="Unassembled WGS sequence"/>
</dbReference>
<feature type="compositionally biased region" description="Polar residues" evidence="1">
    <location>
        <begin position="441"/>
        <end position="462"/>
    </location>
</feature>
<gene>
    <name evidence="2" type="ORF">NPX13_g5279</name>
</gene>
<evidence type="ECO:0008006" key="4">
    <source>
        <dbReference type="Google" id="ProtNLM"/>
    </source>
</evidence>
<reference evidence="2" key="1">
    <citation type="submission" date="2022-07" db="EMBL/GenBank/DDBJ databases">
        <title>Genome Sequence of Xylaria arbuscula.</title>
        <authorList>
            <person name="Buettner E."/>
        </authorList>
    </citation>
    <scope>NUCLEOTIDE SEQUENCE</scope>
    <source>
        <strain evidence="2">VT107</strain>
    </source>
</reference>
<feature type="compositionally biased region" description="Polar residues" evidence="1">
    <location>
        <begin position="388"/>
        <end position="399"/>
    </location>
</feature>
<feature type="region of interest" description="Disordered" evidence="1">
    <location>
        <begin position="385"/>
        <end position="547"/>
    </location>
</feature>
<organism evidence="2 3">
    <name type="scientific">Xylaria arbuscula</name>
    <dbReference type="NCBI Taxonomy" id="114810"/>
    <lineage>
        <taxon>Eukaryota</taxon>
        <taxon>Fungi</taxon>
        <taxon>Dikarya</taxon>
        <taxon>Ascomycota</taxon>
        <taxon>Pezizomycotina</taxon>
        <taxon>Sordariomycetes</taxon>
        <taxon>Xylariomycetidae</taxon>
        <taxon>Xylariales</taxon>
        <taxon>Xylariaceae</taxon>
        <taxon>Xylaria</taxon>
    </lineage>
</organism>
<proteinExistence type="predicted"/>
<name>A0A9W8NEF9_9PEZI</name>